<dbReference type="STRING" id="797302.Halru_1705"/>
<dbReference type="EMBL" id="CP003050">
    <property type="protein sequence ID" value="AGB16311.1"/>
    <property type="molecule type" value="Genomic_DNA"/>
</dbReference>
<keyword evidence="2" id="KW-1185">Reference proteome</keyword>
<protein>
    <submittedName>
        <fullName evidence="1">Uncharacterized protein</fullName>
    </submittedName>
</protein>
<dbReference type="KEGG" id="hru:Halru_1705"/>
<dbReference type="Proteomes" id="UP000010846">
    <property type="component" value="Chromosome"/>
</dbReference>
<evidence type="ECO:0000313" key="2">
    <source>
        <dbReference type="Proteomes" id="UP000010846"/>
    </source>
</evidence>
<dbReference type="HOGENOM" id="CLU_3163031_0_0_2"/>
<dbReference type="AlphaFoldDB" id="L0IDN1"/>
<proteinExistence type="predicted"/>
<accession>L0IDN1</accession>
<organism evidence="1 2">
    <name type="scientific">Halovivax ruber (strain DSM 18193 / JCM 13892 / XH-70)</name>
    <dbReference type="NCBI Taxonomy" id="797302"/>
    <lineage>
        <taxon>Archaea</taxon>
        <taxon>Methanobacteriati</taxon>
        <taxon>Methanobacteriota</taxon>
        <taxon>Stenosarchaea group</taxon>
        <taxon>Halobacteria</taxon>
        <taxon>Halobacteriales</taxon>
        <taxon>Natrialbaceae</taxon>
        <taxon>Halovivax</taxon>
    </lineage>
</organism>
<evidence type="ECO:0000313" key="1">
    <source>
        <dbReference type="EMBL" id="AGB16311.1"/>
    </source>
</evidence>
<name>L0IDN1_HALRX</name>
<sequence length="47" mass="5451">MAGSHPVVSIQVGVDWPHNHPITYRKPIHNQTVMTESSTIRIWRIFI</sequence>
<reference evidence="1" key="1">
    <citation type="submission" date="2011-09" db="EMBL/GenBank/DDBJ databases">
        <title>Complete sequence of Halovivax ruber XH-70.</title>
        <authorList>
            <consortium name="US DOE Joint Genome Institute"/>
            <person name="Lucas S."/>
            <person name="Han J."/>
            <person name="Lapidus A."/>
            <person name="Cheng J.-F."/>
            <person name="Goodwin L."/>
            <person name="Pitluck S."/>
            <person name="Peters L."/>
            <person name="Mikhailova N."/>
            <person name="Davenport K."/>
            <person name="Detter J.C."/>
            <person name="Han C."/>
            <person name="Tapia R."/>
            <person name="Land M."/>
            <person name="Hauser L."/>
            <person name="Kyrpides N."/>
            <person name="Ivanova N."/>
            <person name="Pagani I."/>
            <person name="Sproer C."/>
            <person name="Anderson I."/>
            <person name="Woyke T."/>
        </authorList>
    </citation>
    <scope>NUCLEOTIDE SEQUENCE</scope>
    <source>
        <strain evidence="1">XH-70</strain>
    </source>
</reference>
<gene>
    <name evidence="1" type="ordered locus">Halru_1705</name>
</gene>